<dbReference type="KEGG" id="hazt:108672778"/>
<dbReference type="InterPro" id="IPR045162">
    <property type="entry name" value="Vps15-like"/>
</dbReference>
<keyword evidence="5" id="KW-1185">Reference proteome</keyword>
<keyword evidence="2" id="KW-0677">Repeat</keyword>
<dbReference type="InterPro" id="IPR000719">
    <property type="entry name" value="Prot_kinase_dom"/>
</dbReference>
<dbReference type="Pfam" id="PF22956">
    <property type="entry name" value="VPS15-like_hel"/>
    <property type="match status" value="1"/>
</dbReference>
<name>A0A979FUZ2_HYAAZ</name>
<dbReference type="GO" id="GO:0016236">
    <property type="term" value="P:macroautophagy"/>
    <property type="evidence" value="ECO:0007669"/>
    <property type="project" value="InterPro"/>
</dbReference>
<dbReference type="PROSITE" id="PS50011">
    <property type="entry name" value="PROTEIN_KINASE_DOM"/>
    <property type="match status" value="1"/>
</dbReference>
<feature type="region of interest" description="Disordered" evidence="3">
    <location>
        <begin position="165"/>
        <end position="191"/>
    </location>
</feature>
<dbReference type="GO" id="GO:0045324">
    <property type="term" value="P:late endosome to vacuole transport"/>
    <property type="evidence" value="ECO:0007669"/>
    <property type="project" value="InterPro"/>
</dbReference>
<evidence type="ECO:0000256" key="2">
    <source>
        <dbReference type="ARBA" id="ARBA00022737"/>
    </source>
</evidence>
<evidence type="ECO:0000313" key="5">
    <source>
        <dbReference type="Proteomes" id="UP000694843"/>
    </source>
</evidence>
<proteinExistence type="predicted"/>
<gene>
    <name evidence="6" type="primary">LOC108672778</name>
</gene>
<dbReference type="RefSeq" id="XP_047739864.1">
    <property type="nucleotide sequence ID" value="XM_047883908.1"/>
</dbReference>
<organism evidence="5 6">
    <name type="scientific">Hyalella azteca</name>
    <name type="common">Amphipod</name>
    <dbReference type="NCBI Taxonomy" id="294128"/>
    <lineage>
        <taxon>Eukaryota</taxon>
        <taxon>Metazoa</taxon>
        <taxon>Ecdysozoa</taxon>
        <taxon>Arthropoda</taxon>
        <taxon>Crustacea</taxon>
        <taxon>Multicrustacea</taxon>
        <taxon>Malacostraca</taxon>
        <taxon>Eumalacostraca</taxon>
        <taxon>Peracarida</taxon>
        <taxon>Amphipoda</taxon>
        <taxon>Senticaudata</taxon>
        <taxon>Talitrida</taxon>
        <taxon>Talitroidea</taxon>
        <taxon>Hyalellidae</taxon>
        <taxon>Hyalella</taxon>
    </lineage>
</organism>
<dbReference type="GeneID" id="108672778"/>
<dbReference type="GO" id="GO:0005770">
    <property type="term" value="C:late endosome"/>
    <property type="evidence" value="ECO:0007669"/>
    <property type="project" value="TreeGrafter"/>
</dbReference>
<accession>A0A979FUZ2</accession>
<sequence length="468" mass="52166">MGNRVAVSVPSQILPIEFYLKELSDIHVKASLGNTCFLKVACCLSREGLVVVKVFVNNENHLKLEPYRDLLHRVHDHLDNAAPNCLMYAAVKITDTAGVLLRQHVDKSLHERISTRPFLTHLEKTWLAFQLLCALRQAHQAQVMWPTRPSRRTCYIAPERFRYREGDGRDVSPDGEALEREASPSPNPPLHNLTPAMDVFSAGCVLVELFTEGYAPFDLTQLLAYRKELYHPTRLVDKIHDPHVQTLVLSMLSRDPCQRRGAGDYLEEQRGLAFPDYFYSFLWPYGRQFAGHPKRPPDVTIQQISESLNDILLNLCGEKVAELDKTYMARCGAPPSGQGTRGADAPPGQATRGADAPSYRLHVKYGRGNDQDDESATSDERCEALILVLPFITAAYRSAALCSSKLLGLQTLMRVARFCPDDVILDRLLPTMLVGVESAESSVRACAVDCITHSLALVAAIPEMMSTI</sequence>
<feature type="region of interest" description="Disordered" evidence="3">
    <location>
        <begin position="332"/>
        <end position="355"/>
    </location>
</feature>
<dbReference type="Gene3D" id="1.10.510.10">
    <property type="entry name" value="Transferase(Phosphotransferase) domain 1"/>
    <property type="match status" value="1"/>
</dbReference>
<dbReference type="GO" id="GO:0005524">
    <property type="term" value="F:ATP binding"/>
    <property type="evidence" value="ECO:0007669"/>
    <property type="project" value="InterPro"/>
</dbReference>
<dbReference type="InterPro" id="IPR055231">
    <property type="entry name" value="2AA_helical"/>
</dbReference>
<evidence type="ECO:0000256" key="1">
    <source>
        <dbReference type="ARBA" id="ARBA00022574"/>
    </source>
</evidence>
<dbReference type="PANTHER" id="PTHR17583">
    <property type="entry name" value="PHOSPHOINOSITIDE 3-KINASE REGULATORY SUBUNIT 4"/>
    <property type="match status" value="1"/>
</dbReference>
<evidence type="ECO:0000259" key="4">
    <source>
        <dbReference type="PROSITE" id="PS50011"/>
    </source>
</evidence>
<dbReference type="GO" id="GO:0034271">
    <property type="term" value="C:phosphatidylinositol 3-kinase complex, class III, type I"/>
    <property type="evidence" value="ECO:0007669"/>
    <property type="project" value="TreeGrafter"/>
</dbReference>
<dbReference type="GO" id="GO:0004674">
    <property type="term" value="F:protein serine/threonine kinase activity"/>
    <property type="evidence" value="ECO:0007669"/>
    <property type="project" value="InterPro"/>
</dbReference>
<dbReference type="OrthoDB" id="242910at2759"/>
<dbReference type="Proteomes" id="UP000694843">
    <property type="component" value="Unplaced"/>
</dbReference>
<dbReference type="InterPro" id="IPR011009">
    <property type="entry name" value="Kinase-like_dom_sf"/>
</dbReference>
<keyword evidence="1" id="KW-0853">WD repeat</keyword>
<dbReference type="GO" id="GO:0034272">
    <property type="term" value="C:phosphatidylinositol 3-kinase complex, class III, type II"/>
    <property type="evidence" value="ECO:0007669"/>
    <property type="project" value="TreeGrafter"/>
</dbReference>
<evidence type="ECO:0000256" key="3">
    <source>
        <dbReference type="SAM" id="MobiDB-lite"/>
    </source>
</evidence>
<protein>
    <submittedName>
        <fullName evidence="6">Phosphoinositide 3-kinase regulatory subunit 4</fullName>
    </submittedName>
</protein>
<feature type="compositionally biased region" description="Basic and acidic residues" evidence="3">
    <location>
        <begin position="165"/>
        <end position="182"/>
    </location>
</feature>
<reference evidence="6" key="1">
    <citation type="submission" date="2025-08" db="UniProtKB">
        <authorList>
            <consortium name="RefSeq"/>
        </authorList>
    </citation>
    <scope>IDENTIFICATION</scope>
</reference>
<dbReference type="SUPFAM" id="SSF56112">
    <property type="entry name" value="Protein kinase-like (PK-like)"/>
    <property type="match status" value="1"/>
</dbReference>
<dbReference type="AlphaFoldDB" id="A0A979FUZ2"/>
<dbReference type="GO" id="GO:0006623">
    <property type="term" value="P:protein targeting to vacuole"/>
    <property type="evidence" value="ECO:0007669"/>
    <property type="project" value="TreeGrafter"/>
</dbReference>
<dbReference type="SMART" id="SM00220">
    <property type="entry name" value="S_TKc"/>
    <property type="match status" value="1"/>
</dbReference>
<feature type="non-terminal residue" evidence="6">
    <location>
        <position position="468"/>
    </location>
</feature>
<evidence type="ECO:0000313" key="6">
    <source>
        <dbReference type="RefSeq" id="XP_047739864.1"/>
    </source>
</evidence>
<dbReference type="GO" id="GO:0071561">
    <property type="term" value="C:nucleus-vacuole junction"/>
    <property type="evidence" value="ECO:0007669"/>
    <property type="project" value="TreeGrafter"/>
</dbReference>
<feature type="domain" description="Protein kinase" evidence="4">
    <location>
        <begin position="1"/>
        <end position="282"/>
    </location>
</feature>
<dbReference type="PANTHER" id="PTHR17583:SF0">
    <property type="entry name" value="PHOSPHOINOSITIDE 3-KINASE REGULATORY SUBUNIT 4"/>
    <property type="match status" value="1"/>
</dbReference>